<dbReference type="InterPro" id="IPR043129">
    <property type="entry name" value="ATPase_NBD"/>
</dbReference>
<dbReference type="EMBL" id="JBCLYO010000025">
    <property type="protein sequence ID" value="KAL0078418.1"/>
    <property type="molecule type" value="Genomic_DNA"/>
</dbReference>
<sequence length="521" mass="59391">MPSTMLYKKESEKKFTYGRSAEHNFRKHPDSGYHISKVKLWLDRTIKEGLPPLPPNMTPVKIIGDYLSRMHKDISKIPKKYPKFRDPSRYRYCMTVPTMWSEESKNIMREAAILAGIITKYDEPGKLLIIDEAVAAALYAEDQSPELNLTHGSLYMICDAGGGTVDLAVFEKDDSSGTSGLKEITMGTGSSCGSTFLDARFEALLREKVSKYPNYSEKDIQDALWEFSLVIKETFVGDQEEKSYCIKKLKRMYIQGHPDISDDETYSLDEIHKKVFDPVVDEVLGMIEKQFAQIGGRHLDVMFITGGFGQSPYLQARINDTFGSRVKHFKVIKDGNMAVMRGATLFGARPRAITQRILRRAYGIKLCSSNDMPEKNTPSVKDKFHVYIHKGEPVSEDGWITKHIAWKKDILPIVSLYAYDGDEPVPEYPSSQSIDLVAIFNTQFPIDDRKGVKYDILAMKMRFGLDKIDIKVNIRGRDFEYVTVWDVTGEKTTQYYSEPNPPPSVKVRKLWLMDAIVKYLP</sequence>
<accession>A0ABR3AP39</accession>
<evidence type="ECO:0000313" key="1">
    <source>
        <dbReference type="EMBL" id="KAL0078418.1"/>
    </source>
</evidence>
<gene>
    <name evidence="1" type="ORF">J3Q64DRAFT_1766213</name>
</gene>
<organism evidence="1 2">
    <name type="scientific">Phycomyces blakesleeanus</name>
    <dbReference type="NCBI Taxonomy" id="4837"/>
    <lineage>
        <taxon>Eukaryota</taxon>
        <taxon>Fungi</taxon>
        <taxon>Fungi incertae sedis</taxon>
        <taxon>Mucoromycota</taxon>
        <taxon>Mucoromycotina</taxon>
        <taxon>Mucoromycetes</taxon>
        <taxon>Mucorales</taxon>
        <taxon>Phycomycetaceae</taxon>
        <taxon>Phycomyces</taxon>
    </lineage>
</organism>
<keyword evidence="2" id="KW-1185">Reference proteome</keyword>
<dbReference type="Gene3D" id="3.30.420.40">
    <property type="match status" value="2"/>
</dbReference>
<comment type="caution">
    <text evidence="1">The sequence shown here is derived from an EMBL/GenBank/DDBJ whole genome shotgun (WGS) entry which is preliminary data.</text>
</comment>
<dbReference type="SUPFAM" id="SSF53067">
    <property type="entry name" value="Actin-like ATPase domain"/>
    <property type="match status" value="2"/>
</dbReference>
<dbReference type="PANTHER" id="PTHR14187:SF5">
    <property type="entry name" value="HEAT SHOCK 70 KDA PROTEIN 12A"/>
    <property type="match status" value="1"/>
</dbReference>
<reference evidence="1 2" key="1">
    <citation type="submission" date="2024-04" db="EMBL/GenBank/DDBJ databases">
        <title>Symmetric and asymmetric DNA N6-adenine methylation regulates different biological responses in Mucorales.</title>
        <authorList>
            <consortium name="Lawrence Berkeley National Laboratory"/>
            <person name="Lax C."/>
            <person name="Mondo S.J."/>
            <person name="Osorio-Concepcion M."/>
            <person name="Muszewska A."/>
            <person name="Corrochano-Luque M."/>
            <person name="Gutierrez G."/>
            <person name="Riley R."/>
            <person name="Lipzen A."/>
            <person name="Guo J."/>
            <person name="Hundley H."/>
            <person name="Amirebrahimi M."/>
            <person name="Ng V."/>
            <person name="Lorenzo-Gutierrez D."/>
            <person name="Binder U."/>
            <person name="Yang J."/>
            <person name="Song Y."/>
            <person name="Canovas D."/>
            <person name="Navarro E."/>
            <person name="Freitag M."/>
            <person name="Gabaldon T."/>
            <person name="Grigoriev I.V."/>
            <person name="Corrochano L.M."/>
            <person name="Nicolas F.E."/>
            <person name="Garre V."/>
        </authorList>
    </citation>
    <scope>NUCLEOTIDE SEQUENCE [LARGE SCALE GENOMIC DNA]</scope>
    <source>
        <strain evidence="1 2">L51</strain>
    </source>
</reference>
<evidence type="ECO:0008006" key="3">
    <source>
        <dbReference type="Google" id="ProtNLM"/>
    </source>
</evidence>
<dbReference type="Proteomes" id="UP001448207">
    <property type="component" value="Unassembled WGS sequence"/>
</dbReference>
<dbReference type="CDD" id="cd10170">
    <property type="entry name" value="ASKHA_NBD_HSP70"/>
    <property type="match status" value="1"/>
</dbReference>
<proteinExistence type="predicted"/>
<name>A0ABR3AP39_PHYBL</name>
<dbReference type="PANTHER" id="PTHR14187">
    <property type="entry name" value="ALPHA KINASE/ELONGATION FACTOR 2 KINASE"/>
    <property type="match status" value="1"/>
</dbReference>
<protein>
    <recommendedName>
        <fullName evidence="3">Actin-like ATPase domain-containing protein</fullName>
    </recommendedName>
</protein>
<evidence type="ECO:0000313" key="2">
    <source>
        <dbReference type="Proteomes" id="UP001448207"/>
    </source>
</evidence>